<dbReference type="SUPFAM" id="SSF53474">
    <property type="entry name" value="alpha/beta-Hydrolases"/>
    <property type="match status" value="1"/>
</dbReference>
<dbReference type="InterPro" id="IPR029039">
    <property type="entry name" value="Flavoprotein-like_sf"/>
</dbReference>
<feature type="domain" description="NADPH-dependent FMN reductase-like" evidence="1">
    <location>
        <begin position="8"/>
        <end position="154"/>
    </location>
</feature>
<dbReference type="PANTHER" id="PTHR12277">
    <property type="entry name" value="ALPHA/BETA HYDROLASE DOMAIN-CONTAINING PROTEIN"/>
    <property type="match status" value="1"/>
</dbReference>
<evidence type="ECO:0000313" key="3">
    <source>
        <dbReference type="Proteomes" id="UP001642484"/>
    </source>
</evidence>
<dbReference type="Gene3D" id="3.40.50.1820">
    <property type="entry name" value="alpha/beta hydrolase"/>
    <property type="match status" value="1"/>
</dbReference>
<comment type="caution">
    <text evidence="2">The sequence shown here is derived from an EMBL/GenBank/DDBJ whole genome shotgun (WGS) entry which is preliminary data.</text>
</comment>
<dbReference type="InterPro" id="IPR005025">
    <property type="entry name" value="FMN_Rdtase-like_dom"/>
</dbReference>
<dbReference type="Proteomes" id="UP001642484">
    <property type="component" value="Unassembled WGS sequence"/>
</dbReference>
<gene>
    <name evidence="2" type="ORF">CCMP2556_LOCUS19308</name>
</gene>
<reference evidence="2 3" key="1">
    <citation type="submission" date="2024-02" db="EMBL/GenBank/DDBJ databases">
        <authorList>
            <person name="Chen Y."/>
            <person name="Shah S."/>
            <person name="Dougan E. K."/>
            <person name="Thang M."/>
            <person name="Chan C."/>
        </authorList>
    </citation>
    <scope>NUCLEOTIDE SEQUENCE [LARGE SCALE GENOMIC DNA]</scope>
</reference>
<evidence type="ECO:0000259" key="1">
    <source>
        <dbReference type="Pfam" id="PF03358"/>
    </source>
</evidence>
<dbReference type="Gene3D" id="3.40.50.360">
    <property type="match status" value="1"/>
</dbReference>
<sequence length="520" mass="58125">MALRCAVVLASTNSSSQRMGPLVVNFLRTRLEDRGVEVELVDPIVSEQGFLLELLKKPRSFPFPPGTEPPALGRLRQQLQRCDCFCLAAPEAEGEQPEVVAELMPRLGFEVFGYKPWGICAYSAFAQRLPSSALREALSKLGALTVPEALHIPHVKRQFQNGVEQRVEQSCHVMLEQLEWYAKALEAHRTAYGTPTPRQKKRSLVVSEHHEREDIGWKKTMLTPLSWIARMGLGHMSTKGRTFTYDASCDGWIKSDSFASLVMDLLHNRADGQLVEDHRPYLGCTAAVAVAHIGQVIPAFFIDRDARYTLLFSHGNAEDLGSEVSHILDVNIFAYDYTGYGMSTGTPSEEALYADIEAAFKYLRDIVGIPWSEIVLYGRSIGSGPSIHLATRTAVRAMVLQSPLLSIYRVAFSSSFTLPGDMFPNVDRIGQVKCPVYIVHGTSDEIISYSHAEDLIRNCQEGIAYPPYMVENGGHNNLEVVARQPFYENFTKFLQWLEKSDIADELTLVHAKDQCSPQRD</sequence>
<dbReference type="EMBL" id="CAXAMN010011112">
    <property type="protein sequence ID" value="CAK9034032.1"/>
    <property type="molecule type" value="Genomic_DNA"/>
</dbReference>
<protein>
    <recommendedName>
        <fullName evidence="1">NADPH-dependent FMN reductase-like domain-containing protein</fullName>
    </recommendedName>
</protein>
<dbReference type="PANTHER" id="PTHR12277:SF81">
    <property type="entry name" value="PROTEIN ABHD13"/>
    <property type="match status" value="1"/>
</dbReference>
<dbReference type="Pfam" id="PF03358">
    <property type="entry name" value="FMN_red"/>
    <property type="match status" value="1"/>
</dbReference>
<dbReference type="InterPro" id="IPR029058">
    <property type="entry name" value="AB_hydrolase_fold"/>
</dbReference>
<keyword evidence="3" id="KW-1185">Reference proteome</keyword>
<dbReference type="SUPFAM" id="SSF52218">
    <property type="entry name" value="Flavoproteins"/>
    <property type="match status" value="1"/>
</dbReference>
<organism evidence="2 3">
    <name type="scientific">Durusdinium trenchii</name>
    <dbReference type="NCBI Taxonomy" id="1381693"/>
    <lineage>
        <taxon>Eukaryota</taxon>
        <taxon>Sar</taxon>
        <taxon>Alveolata</taxon>
        <taxon>Dinophyceae</taxon>
        <taxon>Suessiales</taxon>
        <taxon>Symbiodiniaceae</taxon>
        <taxon>Durusdinium</taxon>
    </lineage>
</organism>
<evidence type="ECO:0000313" key="2">
    <source>
        <dbReference type="EMBL" id="CAK9034032.1"/>
    </source>
</evidence>
<name>A0ABP0L4E2_9DINO</name>
<proteinExistence type="predicted"/>
<accession>A0ABP0L4E2</accession>